<dbReference type="OrthoDB" id="1122566at2"/>
<dbReference type="Proteomes" id="UP000265926">
    <property type="component" value="Unassembled WGS sequence"/>
</dbReference>
<evidence type="ECO:0000313" key="2">
    <source>
        <dbReference type="Proteomes" id="UP000265926"/>
    </source>
</evidence>
<sequence length="78" mass="9397">MSTLEIRHNIVEQLLRIEDESFLSAIKTILENKTTEDKRQLNEYQKERIKVAREQLRLNRTISHNELQKEVGKWLHGR</sequence>
<protein>
    <submittedName>
        <fullName evidence="1">Uncharacterized protein</fullName>
    </submittedName>
</protein>
<keyword evidence="2" id="KW-1185">Reference proteome</keyword>
<comment type="caution">
    <text evidence="1">The sequence shown here is derived from an EMBL/GenBank/DDBJ whole genome shotgun (WGS) entry which is preliminary data.</text>
</comment>
<gene>
    <name evidence="1" type="ORF">D1614_04795</name>
</gene>
<evidence type="ECO:0000313" key="1">
    <source>
        <dbReference type="EMBL" id="RIJ50066.1"/>
    </source>
</evidence>
<dbReference type="EMBL" id="QWGR01000002">
    <property type="protein sequence ID" value="RIJ50066.1"/>
    <property type="molecule type" value="Genomic_DNA"/>
</dbReference>
<name>A0A399T189_9BACT</name>
<proteinExistence type="predicted"/>
<reference evidence="1 2" key="1">
    <citation type="submission" date="2018-08" db="EMBL/GenBank/DDBJ databases">
        <title>Pallidiluteibacterium maritimus gen. nov., sp. nov., isolated from coastal sediment.</title>
        <authorList>
            <person name="Zhou L.Y."/>
        </authorList>
    </citation>
    <scope>NUCLEOTIDE SEQUENCE [LARGE SCALE GENOMIC DNA]</scope>
    <source>
        <strain evidence="1 2">XSD2</strain>
    </source>
</reference>
<dbReference type="RefSeq" id="WP_119436753.1">
    <property type="nucleotide sequence ID" value="NZ_QWGR01000002.1"/>
</dbReference>
<accession>A0A399T189</accession>
<dbReference type="AlphaFoldDB" id="A0A399T189"/>
<organism evidence="1 2">
    <name type="scientific">Maribellus luteus</name>
    <dbReference type="NCBI Taxonomy" id="2305463"/>
    <lineage>
        <taxon>Bacteria</taxon>
        <taxon>Pseudomonadati</taxon>
        <taxon>Bacteroidota</taxon>
        <taxon>Bacteroidia</taxon>
        <taxon>Marinilabiliales</taxon>
        <taxon>Prolixibacteraceae</taxon>
        <taxon>Maribellus</taxon>
    </lineage>
</organism>